<evidence type="ECO:0000256" key="1">
    <source>
        <dbReference type="SAM" id="MobiDB-lite"/>
    </source>
</evidence>
<evidence type="ECO:0000313" key="3">
    <source>
        <dbReference type="RefSeq" id="XP_052113185.1"/>
    </source>
</evidence>
<dbReference type="Proteomes" id="UP000515211">
    <property type="component" value="Chromosome 2"/>
</dbReference>
<sequence>MGNLESTNGKSGFNNDVHDLPVPPNCDKPIIGRHIVTAYRNNSPGVGGSSNPSSQTPIQFSPNSQYSDFANPHGLDAINLNDDDIEDRRQDSIQHWHWKEDEMLISAWLNVSTDPIVGTDQKGETFWSRIHNYCVEFCSDIIMGVVACKKQWYKINKAVAQFAGCYDQASRNIRSGSTLMI</sequence>
<feature type="region of interest" description="Disordered" evidence="1">
    <location>
        <begin position="1"/>
        <end position="20"/>
    </location>
</feature>
<dbReference type="PANTHER" id="PTHR45023:SF4">
    <property type="entry name" value="GLYCINE-RICH PROTEIN-RELATED"/>
    <property type="match status" value="1"/>
</dbReference>
<name>A0A9C6TFS3_ARADU</name>
<dbReference type="PANTHER" id="PTHR45023">
    <property type="match status" value="1"/>
</dbReference>
<dbReference type="RefSeq" id="XP_052113185.1">
    <property type="nucleotide sequence ID" value="XM_052257225.1"/>
</dbReference>
<accession>A0A9C6TFS3</accession>
<reference evidence="2" key="1">
    <citation type="journal article" date="2016" name="Nat. Genet.">
        <title>The genome sequences of Arachis duranensis and Arachis ipaensis, the diploid ancestors of cultivated peanut.</title>
        <authorList>
            <person name="Bertioli D.J."/>
            <person name="Cannon S.B."/>
            <person name="Froenicke L."/>
            <person name="Huang G."/>
            <person name="Farmer A.D."/>
            <person name="Cannon E.K."/>
            <person name="Liu X."/>
            <person name="Gao D."/>
            <person name="Clevenger J."/>
            <person name="Dash S."/>
            <person name="Ren L."/>
            <person name="Moretzsohn M.C."/>
            <person name="Shirasawa K."/>
            <person name="Huang W."/>
            <person name="Vidigal B."/>
            <person name="Abernathy B."/>
            <person name="Chu Y."/>
            <person name="Niederhuth C.E."/>
            <person name="Umale P."/>
            <person name="Araujo A.C."/>
            <person name="Kozik A."/>
            <person name="Kim K.D."/>
            <person name="Burow M.D."/>
            <person name="Varshney R.K."/>
            <person name="Wang X."/>
            <person name="Zhang X."/>
            <person name="Barkley N."/>
            <person name="Guimaraes P.M."/>
            <person name="Isobe S."/>
            <person name="Guo B."/>
            <person name="Liao B."/>
            <person name="Stalker H.T."/>
            <person name="Schmitz R.J."/>
            <person name="Scheffler B.E."/>
            <person name="Leal-Bertioli S.C."/>
            <person name="Xun X."/>
            <person name="Jackson S.A."/>
            <person name="Michelmore R."/>
            <person name="Ozias-Akins P."/>
        </authorList>
    </citation>
    <scope>NUCLEOTIDE SEQUENCE [LARGE SCALE GENOMIC DNA]</scope>
    <source>
        <strain evidence="2">cv. V14167</strain>
    </source>
</reference>
<protein>
    <submittedName>
        <fullName evidence="3">Glutathione S-transferase T3-like</fullName>
    </submittedName>
</protein>
<keyword evidence="2" id="KW-1185">Reference proteome</keyword>
<feature type="compositionally biased region" description="Polar residues" evidence="1">
    <location>
        <begin position="1"/>
        <end position="14"/>
    </location>
</feature>
<gene>
    <name evidence="3" type="primary">LOC107472864</name>
</gene>
<dbReference type="GeneID" id="107472864"/>
<reference evidence="3" key="2">
    <citation type="submission" date="2025-08" db="UniProtKB">
        <authorList>
            <consortium name="RefSeq"/>
        </authorList>
    </citation>
    <scope>IDENTIFICATION</scope>
    <source>
        <tissue evidence="3">Whole plant</tissue>
    </source>
</reference>
<evidence type="ECO:0000313" key="2">
    <source>
        <dbReference type="Proteomes" id="UP000515211"/>
    </source>
</evidence>
<dbReference type="AlphaFoldDB" id="A0A9C6TFS3"/>
<dbReference type="KEGG" id="adu:107472864"/>
<proteinExistence type="predicted"/>
<organism evidence="2 3">
    <name type="scientific">Arachis duranensis</name>
    <name type="common">Wild peanut</name>
    <dbReference type="NCBI Taxonomy" id="130453"/>
    <lineage>
        <taxon>Eukaryota</taxon>
        <taxon>Viridiplantae</taxon>
        <taxon>Streptophyta</taxon>
        <taxon>Embryophyta</taxon>
        <taxon>Tracheophyta</taxon>
        <taxon>Spermatophyta</taxon>
        <taxon>Magnoliopsida</taxon>
        <taxon>eudicotyledons</taxon>
        <taxon>Gunneridae</taxon>
        <taxon>Pentapetalae</taxon>
        <taxon>rosids</taxon>
        <taxon>fabids</taxon>
        <taxon>Fabales</taxon>
        <taxon>Fabaceae</taxon>
        <taxon>Papilionoideae</taxon>
        <taxon>50 kb inversion clade</taxon>
        <taxon>dalbergioids sensu lato</taxon>
        <taxon>Dalbergieae</taxon>
        <taxon>Pterocarpus clade</taxon>
        <taxon>Arachis</taxon>
    </lineage>
</organism>